<dbReference type="SUPFAM" id="SSF53686">
    <property type="entry name" value="Tryptophan synthase beta subunit-like PLP-dependent enzymes"/>
    <property type="match status" value="1"/>
</dbReference>
<evidence type="ECO:0000256" key="11">
    <source>
        <dbReference type="PIRSR" id="PIRSR605856-51"/>
    </source>
</evidence>
<keyword evidence="5" id="KW-0028">Amino-acid biosynthesis</keyword>
<name>A0A1G8DF72_9PROT</name>
<evidence type="ECO:0000256" key="5">
    <source>
        <dbReference type="ARBA" id="ARBA00022605"/>
    </source>
</evidence>
<comment type="catalytic activity">
    <reaction evidence="9">
        <text>O-acetyl-L-serine + hydrogen sulfide = L-cysteine + acetate</text>
        <dbReference type="Rhea" id="RHEA:14829"/>
        <dbReference type="ChEBI" id="CHEBI:29919"/>
        <dbReference type="ChEBI" id="CHEBI:30089"/>
        <dbReference type="ChEBI" id="CHEBI:35235"/>
        <dbReference type="ChEBI" id="CHEBI:58340"/>
        <dbReference type="EC" id="2.5.1.47"/>
    </reaction>
</comment>
<dbReference type="FunFam" id="3.40.50.1100:FF:000067">
    <property type="entry name" value="Cysteine synthase"/>
    <property type="match status" value="1"/>
</dbReference>
<dbReference type="GO" id="GO:0005737">
    <property type="term" value="C:cytoplasm"/>
    <property type="evidence" value="ECO:0007669"/>
    <property type="project" value="UniProtKB-ARBA"/>
</dbReference>
<feature type="binding site" evidence="10">
    <location>
        <position position="93"/>
    </location>
    <ligand>
        <name>pyridoxal 5'-phosphate</name>
        <dbReference type="ChEBI" id="CHEBI:597326"/>
    </ligand>
</feature>
<comment type="cofactor">
    <cofactor evidence="1 10">
        <name>pyridoxal 5'-phosphate</name>
        <dbReference type="ChEBI" id="CHEBI:597326"/>
    </cofactor>
</comment>
<keyword evidence="6" id="KW-0808">Transferase</keyword>
<dbReference type="AlphaFoldDB" id="A0A1G8DF72"/>
<dbReference type="Proteomes" id="UP000217076">
    <property type="component" value="Unassembled WGS sequence"/>
</dbReference>
<dbReference type="InterPro" id="IPR005856">
    <property type="entry name" value="Cys_synth"/>
</dbReference>
<comment type="similarity">
    <text evidence="3">Belongs to the cysteine synthase/cystathionine beta-synthase family.</text>
</comment>
<dbReference type="Gene3D" id="3.40.50.1100">
    <property type="match status" value="2"/>
</dbReference>
<feature type="binding site" evidence="10">
    <location>
        <position position="285"/>
    </location>
    <ligand>
        <name>pyridoxal 5'-phosphate</name>
        <dbReference type="ChEBI" id="CHEBI:597326"/>
    </ligand>
</feature>
<keyword evidence="14" id="KW-1185">Reference proteome</keyword>
<feature type="binding site" evidence="10">
    <location>
        <begin position="197"/>
        <end position="201"/>
    </location>
    <ligand>
        <name>pyridoxal 5'-phosphate</name>
        <dbReference type="ChEBI" id="CHEBI:597326"/>
    </ligand>
</feature>
<evidence type="ECO:0000256" key="2">
    <source>
        <dbReference type="ARBA" id="ARBA00004962"/>
    </source>
</evidence>
<proteinExistence type="inferred from homology"/>
<organism evidence="13 14">
    <name type="scientific">Roseospirillum parvum</name>
    <dbReference type="NCBI Taxonomy" id="83401"/>
    <lineage>
        <taxon>Bacteria</taxon>
        <taxon>Pseudomonadati</taxon>
        <taxon>Pseudomonadota</taxon>
        <taxon>Alphaproteobacteria</taxon>
        <taxon>Rhodospirillales</taxon>
        <taxon>Rhodospirillaceae</taxon>
        <taxon>Roseospirillum</taxon>
    </lineage>
</organism>
<dbReference type="GO" id="GO:0004124">
    <property type="term" value="F:cysteine synthase activity"/>
    <property type="evidence" value="ECO:0007669"/>
    <property type="project" value="UniProtKB-EC"/>
</dbReference>
<dbReference type="InterPro" id="IPR050214">
    <property type="entry name" value="Cys_Synth/Cystath_Beta-Synth"/>
</dbReference>
<evidence type="ECO:0000256" key="7">
    <source>
        <dbReference type="ARBA" id="ARBA00022898"/>
    </source>
</evidence>
<evidence type="ECO:0000259" key="12">
    <source>
        <dbReference type="Pfam" id="PF00291"/>
    </source>
</evidence>
<dbReference type="Pfam" id="PF00291">
    <property type="entry name" value="PALP"/>
    <property type="match status" value="1"/>
</dbReference>
<dbReference type="GO" id="GO:0006535">
    <property type="term" value="P:cysteine biosynthetic process from serine"/>
    <property type="evidence" value="ECO:0007669"/>
    <property type="project" value="InterPro"/>
</dbReference>
<keyword evidence="8" id="KW-0198">Cysteine biosynthesis</keyword>
<comment type="pathway">
    <text evidence="2">Amino-acid biosynthesis; L-cysteine biosynthesis; L-cysteine from L-serine: step 2/2.</text>
</comment>
<dbReference type="RefSeq" id="WP_092620338.1">
    <property type="nucleotide sequence ID" value="NZ_FNCV01000008.1"/>
</dbReference>
<accession>A0A1G8DF72</accession>
<sequence>MSQPALRDVSQPTPAARGQIYDDILATIGATPLVRLARLGADTGAQATLLGKCEFFNPLASVKDRIGHAMIEAAEADGRLKPGATLVEPTSGNTGIALAFVAAAKGYRLILTMPESMSIERRKMVALLGAELVLTPAAKGMNGAVERARELVGEIDGAVLLQQFENPANPAVHRRTTAEELWIDTNGRLDAVVGGVGTGGTLTGIGETLKARDPDLKIIAVEPEDSQVLAGGTPGPHKIQGIGANFVPAILNRSVLDEIIPIGNESAFAMARRVAKLEGLPVGISSGAALAAAVEVAKRPEMAGKTIAVILPSFAERYLSTALFEGLGGGA</sequence>
<dbReference type="EC" id="2.5.1.47" evidence="4"/>
<keyword evidence="7 10" id="KW-0663">Pyridoxal phosphate</keyword>
<dbReference type="OrthoDB" id="9805733at2"/>
<reference evidence="14" key="1">
    <citation type="submission" date="2016-10" db="EMBL/GenBank/DDBJ databases">
        <authorList>
            <person name="Varghese N."/>
            <person name="Submissions S."/>
        </authorList>
    </citation>
    <scope>NUCLEOTIDE SEQUENCE [LARGE SCALE GENOMIC DNA]</scope>
    <source>
        <strain evidence="14">930I</strain>
    </source>
</reference>
<dbReference type="InterPro" id="IPR005859">
    <property type="entry name" value="CysK"/>
</dbReference>
<protein>
    <recommendedName>
        <fullName evidence="4">cysteine synthase</fullName>
        <ecNumber evidence="4">2.5.1.47</ecNumber>
    </recommendedName>
</protein>
<dbReference type="CDD" id="cd01561">
    <property type="entry name" value="CBS_like"/>
    <property type="match status" value="1"/>
</dbReference>
<dbReference type="InterPro" id="IPR036052">
    <property type="entry name" value="TrpB-like_PALP_sf"/>
</dbReference>
<dbReference type="NCBIfam" id="TIGR01136">
    <property type="entry name" value="cysKM"/>
    <property type="match status" value="1"/>
</dbReference>
<dbReference type="STRING" id="83401.SAMN05421742_1081"/>
<feature type="domain" description="Tryptophan synthase beta chain-like PALP" evidence="12">
    <location>
        <begin position="26"/>
        <end position="312"/>
    </location>
</feature>
<dbReference type="NCBIfam" id="TIGR01139">
    <property type="entry name" value="cysK"/>
    <property type="match status" value="1"/>
</dbReference>
<dbReference type="PANTHER" id="PTHR10314">
    <property type="entry name" value="CYSTATHIONINE BETA-SYNTHASE"/>
    <property type="match status" value="1"/>
</dbReference>
<evidence type="ECO:0000313" key="13">
    <source>
        <dbReference type="EMBL" id="SDH56291.1"/>
    </source>
</evidence>
<evidence type="ECO:0000256" key="4">
    <source>
        <dbReference type="ARBA" id="ARBA00012681"/>
    </source>
</evidence>
<evidence type="ECO:0000256" key="1">
    <source>
        <dbReference type="ARBA" id="ARBA00001933"/>
    </source>
</evidence>
<evidence type="ECO:0000256" key="6">
    <source>
        <dbReference type="ARBA" id="ARBA00022679"/>
    </source>
</evidence>
<evidence type="ECO:0000256" key="8">
    <source>
        <dbReference type="ARBA" id="ARBA00023192"/>
    </source>
</evidence>
<evidence type="ECO:0000313" key="14">
    <source>
        <dbReference type="Proteomes" id="UP000217076"/>
    </source>
</evidence>
<gene>
    <name evidence="13" type="ORF">SAMN05421742_1081</name>
</gene>
<dbReference type="EMBL" id="FNCV01000008">
    <property type="protein sequence ID" value="SDH56291.1"/>
    <property type="molecule type" value="Genomic_DNA"/>
</dbReference>
<evidence type="ECO:0000256" key="9">
    <source>
        <dbReference type="ARBA" id="ARBA00047931"/>
    </source>
</evidence>
<evidence type="ECO:0000256" key="10">
    <source>
        <dbReference type="PIRSR" id="PIRSR605856-50"/>
    </source>
</evidence>
<feature type="modified residue" description="N6-(pyridoxal phosphate)lysine" evidence="11">
    <location>
        <position position="63"/>
    </location>
</feature>
<evidence type="ECO:0000256" key="3">
    <source>
        <dbReference type="ARBA" id="ARBA00007103"/>
    </source>
</evidence>
<dbReference type="InterPro" id="IPR001926">
    <property type="entry name" value="TrpB-like_PALP"/>
</dbReference>